<dbReference type="EMBL" id="RCHU02000009">
    <property type="protein sequence ID" value="KAL3581004.1"/>
    <property type="molecule type" value="Genomic_DNA"/>
</dbReference>
<proteinExistence type="predicted"/>
<name>A0ACC4BSD2_POPAL</name>
<accession>A0ACC4BSD2</accession>
<protein>
    <submittedName>
        <fullName evidence="1">Uncharacterized protein</fullName>
    </submittedName>
</protein>
<comment type="caution">
    <text evidence="1">The sequence shown here is derived from an EMBL/GenBank/DDBJ whole genome shotgun (WGS) entry which is preliminary data.</text>
</comment>
<keyword evidence="2" id="KW-1185">Reference proteome</keyword>
<dbReference type="Proteomes" id="UP000309997">
    <property type="component" value="Unassembled WGS sequence"/>
</dbReference>
<reference evidence="1 2" key="1">
    <citation type="journal article" date="2024" name="Plant Biotechnol. J.">
        <title>Genome and CRISPR/Cas9 system of a widespread forest tree (Populus alba) in the world.</title>
        <authorList>
            <person name="Liu Y.J."/>
            <person name="Jiang P.F."/>
            <person name="Han X.M."/>
            <person name="Li X.Y."/>
            <person name="Wang H.M."/>
            <person name="Wang Y.J."/>
            <person name="Wang X.X."/>
            <person name="Zeng Q.Y."/>
        </authorList>
    </citation>
    <scope>NUCLEOTIDE SEQUENCE [LARGE SCALE GENOMIC DNA]</scope>
    <source>
        <strain evidence="2">cv. PAL-ZL1</strain>
    </source>
</reference>
<evidence type="ECO:0000313" key="2">
    <source>
        <dbReference type="Proteomes" id="UP000309997"/>
    </source>
</evidence>
<evidence type="ECO:0000313" key="1">
    <source>
        <dbReference type="EMBL" id="KAL3581004.1"/>
    </source>
</evidence>
<sequence length="369" mass="39536">MDVHVIDNEEGTSHRGVAYNGDAEPNDSGEANNGEHDEDGAAELHEPCVGMEFDSENAAKTFYDEEGLKRRSADSCHAMLRIELKRGKWVVTHFVKEHNHSTVNPSKVHYLRPRRHFAGAAKSAAKTGQGVGVSPSGDGQAVAVATSGFSQVGGVVPSGVMYLSMDGNRTPVTETNHGVRNTTPAEPNRVVKTSTAVNYIARSSNQKRTLGTDDRGVDLPGQESLTLREGGKKVAVVKKNVAKVSPPGSQGGGTGNDDWKTSTSASDTTPFLWPLQDEVTRRFNLNDNGTPVQSVADLNLPRMAPVSLQRDDGPPGNMAVLPCLKSMTWVMENKSSTPGNRVAVINLKAPMKLTIYRIGYCANASAFVV</sequence>
<organism evidence="1 2">
    <name type="scientific">Populus alba</name>
    <name type="common">White poplar</name>
    <dbReference type="NCBI Taxonomy" id="43335"/>
    <lineage>
        <taxon>Eukaryota</taxon>
        <taxon>Viridiplantae</taxon>
        <taxon>Streptophyta</taxon>
        <taxon>Embryophyta</taxon>
        <taxon>Tracheophyta</taxon>
        <taxon>Spermatophyta</taxon>
        <taxon>Magnoliopsida</taxon>
        <taxon>eudicotyledons</taxon>
        <taxon>Gunneridae</taxon>
        <taxon>Pentapetalae</taxon>
        <taxon>rosids</taxon>
        <taxon>fabids</taxon>
        <taxon>Malpighiales</taxon>
        <taxon>Salicaceae</taxon>
        <taxon>Saliceae</taxon>
        <taxon>Populus</taxon>
    </lineage>
</organism>
<gene>
    <name evidence="1" type="ORF">D5086_018839</name>
</gene>